<accession>A0A4P9ZNJ0</accession>
<evidence type="ECO:0000313" key="2">
    <source>
        <dbReference type="EMBL" id="RKP34984.1"/>
    </source>
</evidence>
<proteinExistence type="predicted"/>
<gene>
    <name evidence="2" type="ORF">BJ085DRAFT_27966</name>
</gene>
<evidence type="ECO:0000256" key="1">
    <source>
        <dbReference type="SAM" id="Phobius"/>
    </source>
</evidence>
<name>A0A4P9ZNJ0_9FUNG</name>
<dbReference type="EMBL" id="ML003000">
    <property type="protein sequence ID" value="RKP34984.1"/>
    <property type="molecule type" value="Genomic_DNA"/>
</dbReference>
<feature type="transmembrane region" description="Helical" evidence="1">
    <location>
        <begin position="6"/>
        <end position="27"/>
    </location>
</feature>
<keyword evidence="1" id="KW-1133">Transmembrane helix</keyword>
<protein>
    <submittedName>
        <fullName evidence="2">Uncharacterized protein</fullName>
    </submittedName>
</protein>
<reference evidence="3" key="1">
    <citation type="journal article" date="2018" name="Nat. Microbiol.">
        <title>Leveraging single-cell genomics to expand the fungal tree of life.</title>
        <authorList>
            <person name="Ahrendt S.R."/>
            <person name="Quandt C.A."/>
            <person name="Ciobanu D."/>
            <person name="Clum A."/>
            <person name="Salamov A."/>
            <person name="Andreopoulos B."/>
            <person name="Cheng J.F."/>
            <person name="Woyke T."/>
            <person name="Pelin A."/>
            <person name="Henrissat B."/>
            <person name="Reynolds N.K."/>
            <person name="Benny G.L."/>
            <person name="Smith M.E."/>
            <person name="James T.Y."/>
            <person name="Grigoriev I.V."/>
        </authorList>
    </citation>
    <scope>NUCLEOTIDE SEQUENCE [LARGE SCALE GENOMIC DNA]</scope>
    <source>
        <strain evidence="3">RSA 468</strain>
    </source>
</reference>
<dbReference type="AlphaFoldDB" id="A0A4P9ZNJ0"/>
<dbReference type="Proteomes" id="UP000268162">
    <property type="component" value="Unassembled WGS sequence"/>
</dbReference>
<sequence>MKIFWVFGVPLEQAFIGLALAILAFFLMDKLKGLVPKEDVGLLASDGHGLVVQIIGDLGLLQHMLLAVFSGDGMEMHIDNEHILDMFQVLFNSDAPISDTTG</sequence>
<keyword evidence="1" id="KW-0812">Transmembrane</keyword>
<keyword evidence="1" id="KW-0472">Membrane</keyword>
<organism evidence="2 3">
    <name type="scientific">Dimargaris cristalligena</name>
    <dbReference type="NCBI Taxonomy" id="215637"/>
    <lineage>
        <taxon>Eukaryota</taxon>
        <taxon>Fungi</taxon>
        <taxon>Fungi incertae sedis</taxon>
        <taxon>Zoopagomycota</taxon>
        <taxon>Kickxellomycotina</taxon>
        <taxon>Dimargaritomycetes</taxon>
        <taxon>Dimargaritales</taxon>
        <taxon>Dimargaritaceae</taxon>
        <taxon>Dimargaris</taxon>
    </lineage>
</organism>
<evidence type="ECO:0000313" key="3">
    <source>
        <dbReference type="Proteomes" id="UP000268162"/>
    </source>
</evidence>
<keyword evidence="3" id="KW-1185">Reference proteome</keyword>